<sequence length="457" mass="49672">MAEAKNAEAPLRSQKDPDTLTNSNQITRVRTPVETAIDAEATPGLSSDSEEKAADVPEPPPNGGLQAWLQVVGSFFLFFNSWGTINSFGLFQTYYENNPYWTETPSNISWIGSIQAYLLLMVGVFSGPIYDMGYFRTLIVTGSFLVPFGFMMTSLCREYWQVVIAQGIVVGLGNGFLFVPSVAILPQYFTTHKALANGLAAAGSSCGGIVYPIMFRSLQQSVGFGWATRSIAFVALGTSMISISLMKQRVMPKQKRKLWDFDAFKEAPYTLYCVAMFLAFAAFYGPVYYIQPYAISEAITTEAFAFYLLPILNAASVPGRILPNFAGDYIGPMNVLVPASFMTGVMALAWTGVHTFGGIITWACFYGLFSGAFVSIAPVGVVALTADMRKIGTRMGQSFFISSFGLLVGTPVTGAILSSTGKWLGPQLFSGFVLMATASSFLACRYYQVGMKLMVKV</sequence>
<evidence type="ECO:0000313" key="6">
    <source>
        <dbReference type="Proteomes" id="UP001345013"/>
    </source>
</evidence>
<dbReference type="EMBL" id="JAVRRG010000285">
    <property type="protein sequence ID" value="KAK5074483.1"/>
    <property type="molecule type" value="Genomic_DNA"/>
</dbReference>
<evidence type="ECO:0000256" key="1">
    <source>
        <dbReference type="ARBA" id="ARBA00004141"/>
    </source>
</evidence>
<feature type="transmembrane region" description="Helical" evidence="4">
    <location>
        <begin position="335"/>
        <end position="353"/>
    </location>
</feature>
<proteinExistence type="inferred from homology"/>
<feature type="transmembrane region" description="Helical" evidence="4">
    <location>
        <begin position="359"/>
        <end position="386"/>
    </location>
</feature>
<feature type="region of interest" description="Disordered" evidence="3">
    <location>
        <begin position="1"/>
        <end position="59"/>
    </location>
</feature>
<keyword evidence="4" id="KW-0472">Membrane</keyword>
<evidence type="ECO:0000256" key="2">
    <source>
        <dbReference type="ARBA" id="ARBA00006727"/>
    </source>
</evidence>
<evidence type="ECO:0000313" key="5">
    <source>
        <dbReference type="EMBL" id="KAK5074483.1"/>
    </source>
</evidence>
<feature type="transmembrane region" description="Helical" evidence="4">
    <location>
        <begin position="398"/>
        <end position="417"/>
    </location>
</feature>
<organism evidence="5 6">
    <name type="scientific">Lithohypha guttulata</name>
    <dbReference type="NCBI Taxonomy" id="1690604"/>
    <lineage>
        <taxon>Eukaryota</taxon>
        <taxon>Fungi</taxon>
        <taxon>Dikarya</taxon>
        <taxon>Ascomycota</taxon>
        <taxon>Pezizomycotina</taxon>
        <taxon>Eurotiomycetes</taxon>
        <taxon>Chaetothyriomycetidae</taxon>
        <taxon>Chaetothyriales</taxon>
        <taxon>Trichomeriaceae</taxon>
        <taxon>Lithohypha</taxon>
    </lineage>
</organism>
<keyword evidence="4" id="KW-1133">Transmembrane helix</keyword>
<accession>A0ABR0JUR4</accession>
<feature type="transmembrane region" description="Helical" evidence="4">
    <location>
        <begin position="159"/>
        <end position="182"/>
    </location>
</feature>
<evidence type="ECO:0000256" key="4">
    <source>
        <dbReference type="SAM" id="Phobius"/>
    </source>
</evidence>
<dbReference type="Proteomes" id="UP001345013">
    <property type="component" value="Unassembled WGS sequence"/>
</dbReference>
<dbReference type="InterPro" id="IPR011701">
    <property type="entry name" value="MFS"/>
</dbReference>
<protein>
    <recommendedName>
        <fullName evidence="7">Major facilitator superfamily (MFS) profile domain-containing protein</fullName>
    </recommendedName>
</protein>
<feature type="transmembrane region" description="Helical" evidence="4">
    <location>
        <begin position="194"/>
        <end position="214"/>
    </location>
</feature>
<feature type="transmembrane region" description="Helical" evidence="4">
    <location>
        <begin position="267"/>
        <end position="284"/>
    </location>
</feature>
<dbReference type="Pfam" id="PF07690">
    <property type="entry name" value="MFS_1"/>
    <property type="match status" value="1"/>
</dbReference>
<name>A0ABR0JUR4_9EURO</name>
<feature type="transmembrane region" description="Helical" evidence="4">
    <location>
        <begin position="67"/>
        <end position="88"/>
    </location>
</feature>
<dbReference type="SUPFAM" id="SSF103473">
    <property type="entry name" value="MFS general substrate transporter"/>
    <property type="match status" value="1"/>
</dbReference>
<comment type="caution">
    <text evidence="5">The sequence shown here is derived from an EMBL/GenBank/DDBJ whole genome shotgun (WGS) entry which is preliminary data.</text>
</comment>
<dbReference type="PANTHER" id="PTHR11360:SF280">
    <property type="entry name" value="MONOCARBOXYLATE TRANSPORTER, PUTATIVE (AFU_ORTHOLOGUE AFUA_1G05170)-RELATED"/>
    <property type="match status" value="1"/>
</dbReference>
<feature type="transmembrane region" description="Helical" evidence="4">
    <location>
        <begin position="134"/>
        <end position="153"/>
    </location>
</feature>
<feature type="transmembrane region" description="Helical" evidence="4">
    <location>
        <begin position="226"/>
        <end position="246"/>
    </location>
</feature>
<feature type="compositionally biased region" description="Polar residues" evidence="3">
    <location>
        <begin position="19"/>
        <end position="28"/>
    </location>
</feature>
<keyword evidence="6" id="KW-1185">Reference proteome</keyword>
<feature type="transmembrane region" description="Helical" evidence="4">
    <location>
        <begin position="108"/>
        <end position="127"/>
    </location>
</feature>
<dbReference type="Gene3D" id="1.20.1250.20">
    <property type="entry name" value="MFS general substrate transporter like domains"/>
    <property type="match status" value="2"/>
</dbReference>
<dbReference type="InterPro" id="IPR050327">
    <property type="entry name" value="Proton-linked_MCT"/>
</dbReference>
<evidence type="ECO:0000256" key="3">
    <source>
        <dbReference type="SAM" id="MobiDB-lite"/>
    </source>
</evidence>
<feature type="transmembrane region" description="Helical" evidence="4">
    <location>
        <begin position="429"/>
        <end position="447"/>
    </location>
</feature>
<keyword evidence="4" id="KW-0812">Transmembrane</keyword>
<evidence type="ECO:0008006" key="7">
    <source>
        <dbReference type="Google" id="ProtNLM"/>
    </source>
</evidence>
<dbReference type="InterPro" id="IPR036259">
    <property type="entry name" value="MFS_trans_sf"/>
</dbReference>
<feature type="transmembrane region" description="Helical" evidence="4">
    <location>
        <begin position="304"/>
        <end position="323"/>
    </location>
</feature>
<comment type="subcellular location">
    <subcellularLocation>
        <location evidence="1">Membrane</location>
        <topology evidence="1">Multi-pass membrane protein</topology>
    </subcellularLocation>
</comment>
<gene>
    <name evidence="5" type="ORF">LTR24_010182</name>
</gene>
<comment type="similarity">
    <text evidence="2">Belongs to the major facilitator superfamily. Monocarboxylate porter (TC 2.A.1.13) family.</text>
</comment>
<reference evidence="5 6" key="1">
    <citation type="submission" date="2023-08" db="EMBL/GenBank/DDBJ databases">
        <title>Black Yeasts Isolated from many extreme environments.</title>
        <authorList>
            <person name="Coleine C."/>
            <person name="Stajich J.E."/>
            <person name="Selbmann L."/>
        </authorList>
    </citation>
    <scope>NUCLEOTIDE SEQUENCE [LARGE SCALE GENOMIC DNA]</scope>
    <source>
        <strain evidence="5 6">CCFEE 5885</strain>
    </source>
</reference>
<dbReference type="PANTHER" id="PTHR11360">
    <property type="entry name" value="MONOCARBOXYLATE TRANSPORTER"/>
    <property type="match status" value="1"/>
</dbReference>